<reference evidence="3 4" key="1">
    <citation type="submission" date="2016-11" db="EMBL/GenBank/DDBJ databases">
        <title>Mixed transmission modes and dynamic genome evolution in an obligate animal-bacterial symbiosis.</title>
        <authorList>
            <person name="Russell S.L."/>
            <person name="Corbett-Detig R.B."/>
            <person name="Cavanaugh C.M."/>
        </authorList>
    </citation>
    <scope>NUCLEOTIDE SEQUENCE [LARGE SCALE GENOMIC DNA]</scope>
    <source>
        <strain evidence="3">MA-KB16</strain>
    </source>
</reference>
<dbReference type="EMBL" id="MPNX01000012">
    <property type="protein sequence ID" value="OOY34668.1"/>
    <property type="molecule type" value="Genomic_DNA"/>
</dbReference>
<organism evidence="3 4">
    <name type="scientific">Solemya velum gill symbiont</name>
    <dbReference type="NCBI Taxonomy" id="2340"/>
    <lineage>
        <taxon>Bacteria</taxon>
        <taxon>Pseudomonadati</taxon>
        <taxon>Pseudomonadota</taxon>
        <taxon>Gammaproteobacteria</taxon>
        <taxon>sulfur-oxidizing symbionts</taxon>
    </lineage>
</organism>
<dbReference type="Gene3D" id="2.40.50.100">
    <property type="match status" value="1"/>
</dbReference>
<evidence type="ECO:0000256" key="1">
    <source>
        <dbReference type="ARBA" id="ARBA00009477"/>
    </source>
</evidence>
<proteinExistence type="inferred from homology"/>
<dbReference type="InterPro" id="IPR058637">
    <property type="entry name" value="YknX-like_C"/>
</dbReference>
<dbReference type="Gene3D" id="2.40.420.20">
    <property type="match status" value="1"/>
</dbReference>
<dbReference type="PROSITE" id="PS51257">
    <property type="entry name" value="PROKAR_LIPOPROTEIN"/>
    <property type="match status" value="1"/>
</dbReference>
<name>A0A1T2CIP8_SOVGS</name>
<evidence type="ECO:0000259" key="2">
    <source>
        <dbReference type="Pfam" id="PF25989"/>
    </source>
</evidence>
<dbReference type="InterPro" id="IPR006143">
    <property type="entry name" value="RND_pump_MFP"/>
</dbReference>
<dbReference type="AlphaFoldDB" id="A0A1T2CIP8"/>
<accession>A0A1T2CIP8</accession>
<evidence type="ECO:0000313" key="4">
    <source>
        <dbReference type="Proteomes" id="UP000190962"/>
    </source>
</evidence>
<dbReference type="GO" id="GO:1990281">
    <property type="term" value="C:efflux pump complex"/>
    <property type="evidence" value="ECO:0007669"/>
    <property type="project" value="TreeGrafter"/>
</dbReference>
<feature type="domain" description="YknX-like C-terminal permuted SH3-like" evidence="2">
    <location>
        <begin position="283"/>
        <end position="349"/>
    </location>
</feature>
<dbReference type="SUPFAM" id="SSF111369">
    <property type="entry name" value="HlyD-like secretion proteins"/>
    <property type="match status" value="1"/>
</dbReference>
<dbReference type="GO" id="GO:0015562">
    <property type="term" value="F:efflux transmembrane transporter activity"/>
    <property type="evidence" value="ECO:0007669"/>
    <property type="project" value="TreeGrafter"/>
</dbReference>
<gene>
    <name evidence="3" type="ORF">BOV88_08655</name>
</gene>
<dbReference type="PANTHER" id="PTHR30469">
    <property type="entry name" value="MULTIDRUG RESISTANCE PROTEIN MDTA"/>
    <property type="match status" value="1"/>
</dbReference>
<dbReference type="Gene3D" id="1.10.287.470">
    <property type="entry name" value="Helix hairpin bin"/>
    <property type="match status" value="1"/>
</dbReference>
<protein>
    <recommendedName>
        <fullName evidence="2">YknX-like C-terminal permuted SH3-like domain-containing protein</fullName>
    </recommendedName>
</protein>
<sequence length="358" mass="39940">MRIEIMTLRVLLQLLILLLLTGVLGACEKAEQGKQQQRNKKQQLVTTTQVVRGAQQQQIERSGNLRVRRIIHVHNLEEGQVKEIPWYEGDAVSQGEMLVRLDDELLLTAQRKAAAQLDEAEKNLLRLERLIKTNAISEDALIAARTEVAVTKADIDELAVRLQRTRIHADFDGLITERLVEPGDFAEKNRHLLTVIDPLSLVIEVTLSQLLLPSVNKGDAVEVQIDALGQQWHPAKIIRIHPTIDPLTGQGTVEVGFDELPSGIKSGQRATLRLAITSDEILLIPYSALQQNRERNWVYLIKDGKSVEQDIVPGEYWPDGIAIIDGIEDGDEVITRGFLGLKNGAKVTIVEAQDDSQQ</sequence>
<dbReference type="Pfam" id="PF25989">
    <property type="entry name" value="YknX_C"/>
    <property type="match status" value="1"/>
</dbReference>
<dbReference type="Proteomes" id="UP000190962">
    <property type="component" value="Unassembled WGS sequence"/>
</dbReference>
<dbReference type="Gene3D" id="2.40.30.170">
    <property type="match status" value="1"/>
</dbReference>
<dbReference type="NCBIfam" id="TIGR01730">
    <property type="entry name" value="RND_mfp"/>
    <property type="match status" value="1"/>
</dbReference>
<comment type="similarity">
    <text evidence="1">Belongs to the membrane fusion protein (MFP) (TC 8.A.1) family.</text>
</comment>
<evidence type="ECO:0000313" key="3">
    <source>
        <dbReference type="EMBL" id="OOY34668.1"/>
    </source>
</evidence>
<comment type="caution">
    <text evidence="3">The sequence shown here is derived from an EMBL/GenBank/DDBJ whole genome shotgun (WGS) entry which is preliminary data.</text>
</comment>
<dbReference type="PANTHER" id="PTHR30469:SF15">
    <property type="entry name" value="HLYD FAMILY OF SECRETION PROTEINS"/>
    <property type="match status" value="1"/>
</dbReference>